<dbReference type="InterPro" id="IPR051842">
    <property type="entry name" value="uS12_prolyl_hydroxylase"/>
</dbReference>
<accession>A0ABR5YE29</accession>
<evidence type="ECO:0000313" key="6">
    <source>
        <dbReference type="Proteomes" id="UP000076609"/>
    </source>
</evidence>
<dbReference type="PANTHER" id="PTHR12117:SF0">
    <property type="entry name" value="PROLYL 3-HYDROXYLASE OGFOD1"/>
    <property type="match status" value="1"/>
</dbReference>
<sequence length="238" mass="26031">MFTLDPTLDLAMLAERYRRDGRVVIDNALAGDAALLLSAHLRQRTDWRKLVLSGDQVVEFDRAGWGAIPPERAEALNLAVYAAARAGFQFRFDSIRVSDAVRDRAGDTTPLGGFARWMSSPAMLDALRAITGAGDVRFADAQATAYAPGDFLTVHDDAVAGKHRRAAYVFGLTPGWRPEWGGLLLFHGPDGELRAVAPGFNRMTIFAVPQEHSVSEVTRAAPARRYSITGWLRAEPQP</sequence>
<feature type="domain" description="Prolyl 4-hydroxylase alpha subunit" evidence="4">
    <location>
        <begin position="43"/>
        <end position="233"/>
    </location>
</feature>
<dbReference type="PANTHER" id="PTHR12117">
    <property type="entry name" value="HISTONE ACETYLTRANSFERASE COMPLEX"/>
    <property type="match status" value="1"/>
</dbReference>
<evidence type="ECO:0000256" key="1">
    <source>
        <dbReference type="ARBA" id="ARBA00001961"/>
    </source>
</evidence>
<dbReference type="RefSeq" id="WP_066689589.1">
    <property type="nucleotide sequence ID" value="NZ_CP117025.1"/>
</dbReference>
<keyword evidence="6" id="KW-1185">Reference proteome</keyword>
<dbReference type="InterPro" id="IPR006620">
    <property type="entry name" value="Pro_4_hyd_alph"/>
</dbReference>
<protein>
    <submittedName>
        <fullName evidence="5">Proline hydroxylase</fullName>
    </submittedName>
</protein>
<keyword evidence="3" id="KW-0560">Oxidoreductase</keyword>
<evidence type="ECO:0000256" key="2">
    <source>
        <dbReference type="ARBA" id="ARBA00022964"/>
    </source>
</evidence>
<dbReference type="Proteomes" id="UP000076609">
    <property type="component" value="Unassembled WGS sequence"/>
</dbReference>
<dbReference type="Pfam" id="PF13661">
    <property type="entry name" value="2OG-FeII_Oxy_4"/>
    <property type="match status" value="1"/>
</dbReference>
<gene>
    <name evidence="5" type="ORF">AVT10_13045</name>
</gene>
<comment type="cofactor">
    <cofactor evidence="1">
        <name>L-ascorbate</name>
        <dbReference type="ChEBI" id="CHEBI:38290"/>
    </cofactor>
</comment>
<reference evidence="6" key="1">
    <citation type="submission" date="2016-01" db="EMBL/GenBank/DDBJ databases">
        <title>Draft genome of Chromobacterium sp. F49.</title>
        <authorList>
            <person name="Hong K.W."/>
        </authorList>
    </citation>
    <scope>NUCLEOTIDE SEQUENCE [LARGE SCALE GENOMIC DNA]</scope>
    <source>
        <strain evidence="6">CN3</strain>
    </source>
</reference>
<comment type="caution">
    <text evidence="5">The sequence shown here is derived from an EMBL/GenBank/DDBJ whole genome shotgun (WGS) entry which is preliminary data.</text>
</comment>
<dbReference type="SMART" id="SM00702">
    <property type="entry name" value="P4Hc"/>
    <property type="match status" value="1"/>
</dbReference>
<evidence type="ECO:0000256" key="3">
    <source>
        <dbReference type="ARBA" id="ARBA00023002"/>
    </source>
</evidence>
<dbReference type="Gene3D" id="2.60.120.620">
    <property type="entry name" value="q2cbj1_9rhob like domain"/>
    <property type="match status" value="1"/>
</dbReference>
<name>A0ABR5YE29_9SPHN</name>
<evidence type="ECO:0000313" key="5">
    <source>
        <dbReference type="EMBL" id="KZE16024.1"/>
    </source>
</evidence>
<dbReference type="InterPro" id="IPR039558">
    <property type="entry name" value="TPA1/OFD1_N"/>
</dbReference>
<evidence type="ECO:0000259" key="4">
    <source>
        <dbReference type="SMART" id="SM00702"/>
    </source>
</evidence>
<dbReference type="EMBL" id="LQQO01000010">
    <property type="protein sequence ID" value="KZE16024.1"/>
    <property type="molecule type" value="Genomic_DNA"/>
</dbReference>
<proteinExistence type="predicted"/>
<organism evidence="5 6">
    <name type="scientific">Sphingomonas hankookensis</name>
    <dbReference type="NCBI Taxonomy" id="563996"/>
    <lineage>
        <taxon>Bacteria</taxon>
        <taxon>Pseudomonadati</taxon>
        <taxon>Pseudomonadota</taxon>
        <taxon>Alphaproteobacteria</taxon>
        <taxon>Sphingomonadales</taxon>
        <taxon>Sphingomonadaceae</taxon>
        <taxon>Sphingomonas</taxon>
    </lineage>
</organism>
<keyword evidence="2" id="KW-0223">Dioxygenase</keyword>